<name>A0A8X7PGF7_BRACI</name>
<reference evidence="2 3" key="1">
    <citation type="submission" date="2020-02" db="EMBL/GenBank/DDBJ databases">
        <authorList>
            <person name="Ma Q."/>
            <person name="Huang Y."/>
            <person name="Song X."/>
            <person name="Pei D."/>
        </authorList>
    </citation>
    <scope>NUCLEOTIDE SEQUENCE [LARGE SCALE GENOMIC DNA]</scope>
    <source>
        <strain evidence="2">Sxm20200214</strain>
        <tissue evidence="2">Leaf</tissue>
    </source>
</reference>
<dbReference type="OrthoDB" id="674184at2759"/>
<dbReference type="Pfam" id="PF24750">
    <property type="entry name" value="b-prop_At3g26010-like"/>
    <property type="match status" value="1"/>
</dbReference>
<gene>
    <name evidence="2" type="ORF">Bca52824_080643</name>
</gene>
<organism evidence="2 3">
    <name type="scientific">Brassica carinata</name>
    <name type="common">Ethiopian mustard</name>
    <name type="synonym">Abyssinian cabbage</name>
    <dbReference type="NCBI Taxonomy" id="52824"/>
    <lineage>
        <taxon>Eukaryota</taxon>
        <taxon>Viridiplantae</taxon>
        <taxon>Streptophyta</taxon>
        <taxon>Embryophyta</taxon>
        <taxon>Tracheophyta</taxon>
        <taxon>Spermatophyta</taxon>
        <taxon>Magnoliopsida</taxon>
        <taxon>eudicotyledons</taxon>
        <taxon>Gunneridae</taxon>
        <taxon>Pentapetalae</taxon>
        <taxon>rosids</taxon>
        <taxon>malvids</taxon>
        <taxon>Brassicales</taxon>
        <taxon>Brassicaceae</taxon>
        <taxon>Brassiceae</taxon>
        <taxon>Brassica</taxon>
    </lineage>
</organism>
<keyword evidence="3" id="KW-1185">Reference proteome</keyword>
<dbReference type="GO" id="GO:0031146">
    <property type="term" value="P:SCF-dependent proteasomal ubiquitin-dependent protein catabolic process"/>
    <property type="evidence" value="ECO:0007669"/>
    <property type="project" value="TreeGrafter"/>
</dbReference>
<evidence type="ECO:0000313" key="3">
    <source>
        <dbReference type="Proteomes" id="UP000886595"/>
    </source>
</evidence>
<evidence type="ECO:0000313" key="2">
    <source>
        <dbReference type="EMBL" id="KAG2250507.1"/>
    </source>
</evidence>
<dbReference type="InterPro" id="IPR056592">
    <property type="entry name" value="Beta-prop_At3g26010-like"/>
</dbReference>
<comment type="caution">
    <text evidence="2">The sequence shown here is derived from an EMBL/GenBank/DDBJ whole genome shotgun (WGS) entry which is preliminary data.</text>
</comment>
<evidence type="ECO:0000259" key="1">
    <source>
        <dbReference type="Pfam" id="PF24750"/>
    </source>
</evidence>
<dbReference type="PANTHER" id="PTHR46301">
    <property type="entry name" value="F-BOX/KELCH-REPEAT PROTEIN"/>
    <property type="match status" value="1"/>
</dbReference>
<proteinExistence type="predicted"/>
<dbReference type="GO" id="GO:0004842">
    <property type="term" value="F:ubiquitin-protein transferase activity"/>
    <property type="evidence" value="ECO:0007669"/>
    <property type="project" value="TreeGrafter"/>
</dbReference>
<dbReference type="SUPFAM" id="SSF81383">
    <property type="entry name" value="F-box domain"/>
    <property type="match status" value="1"/>
</dbReference>
<protein>
    <recommendedName>
        <fullName evidence="1">F-box protein At3g26010-like beta-propeller domain-containing protein</fullName>
    </recommendedName>
</protein>
<dbReference type="Proteomes" id="UP000886595">
    <property type="component" value="Unassembled WGS sequence"/>
</dbReference>
<dbReference type="EMBL" id="JAAMPC010000016">
    <property type="protein sequence ID" value="KAG2250507.1"/>
    <property type="molecule type" value="Genomic_DNA"/>
</dbReference>
<accession>A0A8X7PGF7</accession>
<sequence>MNPKRGFINAAALRIRRSIPESVVVEIIARFKSVCKQWRSLIESSYFRSLFVSLHRNSSSSSSWSLMFPIKYQSPITEAIGFYGCERWDLPKSPASHIIPCQPYPNQDYYYYVASSNGLVWNEQIYPLTSKIKANAFVVNVKIDDNFEPKSFVGNPVTQECVEITPPPDPVNKPSTLVTRPVNGVVSSFKDGLTVDASGNNKDGQDDGMYIAEGEGCITPSLQEASRLC</sequence>
<dbReference type="AlphaFoldDB" id="A0A8X7PGF7"/>
<dbReference type="PANTHER" id="PTHR46301:SF44">
    <property type="entry name" value="F-BOX DOMAIN-CONTAINING PROTEIN"/>
    <property type="match status" value="1"/>
</dbReference>
<feature type="domain" description="F-box protein At3g26010-like beta-propeller" evidence="1">
    <location>
        <begin position="62"/>
        <end position="190"/>
    </location>
</feature>
<dbReference type="InterPro" id="IPR036047">
    <property type="entry name" value="F-box-like_dom_sf"/>
</dbReference>